<dbReference type="Pfam" id="PF01551">
    <property type="entry name" value="Peptidase_M23"/>
    <property type="match status" value="1"/>
</dbReference>
<evidence type="ECO:0000256" key="1">
    <source>
        <dbReference type="SAM" id="MobiDB-lite"/>
    </source>
</evidence>
<dbReference type="RefSeq" id="WP_071311130.1">
    <property type="nucleotide sequence ID" value="NZ_MLQR01000050.1"/>
</dbReference>
<reference evidence="4 5" key="1">
    <citation type="submission" date="2016-10" db="EMBL/GenBank/DDBJ databases">
        <title>Draft genome sequences of four alkaliphilic bacteria belonging to the Anaerobacillus genus.</title>
        <authorList>
            <person name="Bassil N.M."/>
            <person name="Lloyd J.R."/>
        </authorList>
    </citation>
    <scope>NUCLEOTIDE SEQUENCE [LARGE SCALE GENOMIC DNA]</scope>
    <source>
        <strain evidence="4 5">DSM 18345</strain>
    </source>
</reference>
<name>A0A1S2LFT2_9BACI</name>
<dbReference type="Proteomes" id="UP000179524">
    <property type="component" value="Unassembled WGS sequence"/>
</dbReference>
<protein>
    <submittedName>
        <fullName evidence="4">Peptidase M23</fullName>
    </submittedName>
</protein>
<dbReference type="InterPro" id="IPR016047">
    <property type="entry name" value="M23ase_b-sheet_dom"/>
</dbReference>
<dbReference type="InterPro" id="IPR011055">
    <property type="entry name" value="Dup_hybrid_motif"/>
</dbReference>
<evidence type="ECO:0000259" key="3">
    <source>
        <dbReference type="Pfam" id="PF01551"/>
    </source>
</evidence>
<evidence type="ECO:0000313" key="5">
    <source>
        <dbReference type="Proteomes" id="UP000179524"/>
    </source>
</evidence>
<sequence>MANRIDKLRREIEARRKKINSSIDRKERSQPQYYPSHSESRDDSDFYFAGDSNETGQSEEKFFRKEIFVLQVLAAICLFLVVGILFKTQSPQFEGARQFVKTSFEEEFQFTVVADWYENQFGKPLALLPTTTNIALNDFESEELHVAYAVPAVGRVAQEFEQDGKGVIVETTSTSNVEAVKSGMVRFVAEEETLGKTIIIAHYDGGESWYGMLDHVEVNLYDHVEPGSKIGTVSLKDNNGFYYFALKEGETFINPIDVISFD</sequence>
<keyword evidence="5" id="KW-1185">Reference proteome</keyword>
<evidence type="ECO:0000256" key="2">
    <source>
        <dbReference type="SAM" id="Phobius"/>
    </source>
</evidence>
<dbReference type="OrthoDB" id="2986589at2"/>
<feature type="transmembrane region" description="Helical" evidence="2">
    <location>
        <begin position="67"/>
        <end position="86"/>
    </location>
</feature>
<gene>
    <name evidence="4" type="ORF">BKP37_18680</name>
</gene>
<comment type="caution">
    <text evidence="4">The sequence shown here is derived from an EMBL/GenBank/DDBJ whole genome shotgun (WGS) entry which is preliminary data.</text>
</comment>
<dbReference type="AlphaFoldDB" id="A0A1S2LFT2"/>
<keyword evidence="2" id="KW-1133">Transmembrane helix</keyword>
<dbReference type="Gene3D" id="2.70.70.10">
    <property type="entry name" value="Glucose Permease (Domain IIA)"/>
    <property type="match status" value="1"/>
</dbReference>
<feature type="region of interest" description="Disordered" evidence="1">
    <location>
        <begin position="18"/>
        <end position="50"/>
    </location>
</feature>
<dbReference type="SUPFAM" id="SSF51261">
    <property type="entry name" value="Duplicated hybrid motif"/>
    <property type="match status" value="1"/>
</dbReference>
<dbReference type="EMBL" id="MLQR01000050">
    <property type="protein sequence ID" value="OIJ10557.1"/>
    <property type="molecule type" value="Genomic_DNA"/>
</dbReference>
<accession>A0A1S2LFT2</accession>
<organism evidence="4 5">
    <name type="scientific">Anaerobacillus alkalilacustris</name>
    <dbReference type="NCBI Taxonomy" id="393763"/>
    <lineage>
        <taxon>Bacteria</taxon>
        <taxon>Bacillati</taxon>
        <taxon>Bacillota</taxon>
        <taxon>Bacilli</taxon>
        <taxon>Bacillales</taxon>
        <taxon>Bacillaceae</taxon>
        <taxon>Anaerobacillus</taxon>
    </lineage>
</organism>
<keyword evidence="2" id="KW-0472">Membrane</keyword>
<feature type="domain" description="M23ase beta-sheet core" evidence="3">
    <location>
        <begin position="165"/>
        <end position="249"/>
    </location>
</feature>
<evidence type="ECO:0000313" key="4">
    <source>
        <dbReference type="EMBL" id="OIJ10557.1"/>
    </source>
</evidence>
<keyword evidence="2" id="KW-0812">Transmembrane</keyword>
<dbReference type="CDD" id="cd12797">
    <property type="entry name" value="M23_peptidase"/>
    <property type="match status" value="1"/>
</dbReference>
<proteinExistence type="predicted"/>